<dbReference type="GO" id="GO:0016020">
    <property type="term" value="C:membrane"/>
    <property type="evidence" value="ECO:0007669"/>
    <property type="project" value="UniProtKB-SubCell"/>
</dbReference>
<evidence type="ECO:0000256" key="2">
    <source>
        <dbReference type="ARBA" id="ARBA00009853"/>
    </source>
</evidence>
<keyword evidence="3 7" id="KW-0812">Transmembrane</keyword>
<dbReference type="Pfam" id="PF00892">
    <property type="entry name" value="EamA"/>
    <property type="match status" value="2"/>
</dbReference>
<feature type="transmembrane region" description="Helical" evidence="7">
    <location>
        <begin position="126"/>
        <end position="145"/>
    </location>
</feature>
<dbReference type="OrthoDB" id="9815809at2"/>
<evidence type="ECO:0000313" key="10">
    <source>
        <dbReference type="Proteomes" id="UP000248012"/>
    </source>
</evidence>
<gene>
    <name evidence="9" type="ORF">DI396_01660</name>
</gene>
<protein>
    <submittedName>
        <fullName evidence="9">EamA/RhaT family transporter</fullName>
    </submittedName>
</protein>
<evidence type="ECO:0000256" key="1">
    <source>
        <dbReference type="ARBA" id="ARBA00004141"/>
    </source>
</evidence>
<feature type="transmembrane region" description="Helical" evidence="7">
    <location>
        <begin position="250"/>
        <end position="266"/>
    </location>
</feature>
<reference evidence="9 10" key="1">
    <citation type="submission" date="2018-05" db="EMBL/GenBank/DDBJ databases">
        <title>Oceanovita maritima gen. nov., sp. nov., a marine bacterium in the family Rhodobacteraceae isolated from surface seawater of Lundu port Xiamen, China.</title>
        <authorList>
            <person name="Hetharua B.H."/>
            <person name="Min D."/>
            <person name="Liao H."/>
            <person name="Tian Y."/>
        </authorList>
    </citation>
    <scope>NUCLEOTIDE SEQUENCE [LARGE SCALE GENOMIC DNA]</scope>
    <source>
        <strain evidence="9 10">FSX-11</strain>
    </source>
</reference>
<dbReference type="PANTHER" id="PTHR22911:SF6">
    <property type="entry name" value="SOLUTE CARRIER FAMILY 35 MEMBER G1"/>
    <property type="match status" value="1"/>
</dbReference>
<dbReference type="PANTHER" id="PTHR22911">
    <property type="entry name" value="ACYL-MALONYL CONDENSING ENZYME-RELATED"/>
    <property type="match status" value="1"/>
</dbReference>
<evidence type="ECO:0000256" key="4">
    <source>
        <dbReference type="ARBA" id="ARBA00022989"/>
    </source>
</evidence>
<keyword evidence="5 7" id="KW-0472">Membrane</keyword>
<dbReference type="AlphaFoldDB" id="A0A2V4NUX5"/>
<dbReference type="SUPFAM" id="SSF103481">
    <property type="entry name" value="Multidrug resistance efflux transporter EmrE"/>
    <property type="match status" value="2"/>
</dbReference>
<dbReference type="EMBL" id="QFVT01000002">
    <property type="protein sequence ID" value="PYC48826.1"/>
    <property type="molecule type" value="Genomic_DNA"/>
</dbReference>
<feature type="transmembrane region" description="Helical" evidence="7">
    <location>
        <begin position="180"/>
        <end position="200"/>
    </location>
</feature>
<feature type="domain" description="EamA" evidence="8">
    <location>
        <begin position="151"/>
        <end position="288"/>
    </location>
</feature>
<feature type="compositionally biased region" description="Low complexity" evidence="6">
    <location>
        <begin position="301"/>
        <end position="318"/>
    </location>
</feature>
<feature type="transmembrane region" description="Helical" evidence="7">
    <location>
        <begin position="68"/>
        <end position="89"/>
    </location>
</feature>
<feature type="transmembrane region" description="Helical" evidence="7">
    <location>
        <begin position="95"/>
        <end position="114"/>
    </location>
</feature>
<evidence type="ECO:0000259" key="8">
    <source>
        <dbReference type="Pfam" id="PF00892"/>
    </source>
</evidence>
<dbReference type="InterPro" id="IPR037185">
    <property type="entry name" value="EmrE-like"/>
</dbReference>
<comment type="subcellular location">
    <subcellularLocation>
        <location evidence="1">Membrane</location>
        <topology evidence="1">Multi-pass membrane protein</topology>
    </subcellularLocation>
</comment>
<keyword evidence="4 7" id="KW-1133">Transmembrane helix</keyword>
<keyword evidence="10" id="KW-1185">Reference proteome</keyword>
<proteinExistence type="inferred from homology"/>
<feature type="transmembrane region" description="Helical" evidence="7">
    <location>
        <begin position="272"/>
        <end position="289"/>
    </location>
</feature>
<feature type="region of interest" description="Disordered" evidence="6">
    <location>
        <begin position="297"/>
        <end position="318"/>
    </location>
</feature>
<feature type="transmembrane region" description="Helical" evidence="7">
    <location>
        <begin position="215"/>
        <end position="238"/>
    </location>
</feature>
<evidence type="ECO:0000256" key="3">
    <source>
        <dbReference type="ARBA" id="ARBA00022692"/>
    </source>
</evidence>
<feature type="domain" description="EamA" evidence="8">
    <location>
        <begin position="8"/>
        <end position="140"/>
    </location>
</feature>
<evidence type="ECO:0000256" key="6">
    <source>
        <dbReference type="SAM" id="MobiDB-lite"/>
    </source>
</evidence>
<evidence type="ECO:0000256" key="5">
    <source>
        <dbReference type="ARBA" id="ARBA00023136"/>
    </source>
</evidence>
<feature type="transmembrane region" description="Helical" evidence="7">
    <location>
        <begin position="35"/>
        <end position="56"/>
    </location>
</feature>
<accession>A0A2V4NUX5</accession>
<comment type="caution">
    <text evidence="9">The sequence shown here is derived from an EMBL/GenBank/DDBJ whole genome shotgun (WGS) entry which is preliminary data.</text>
</comment>
<feature type="transmembrane region" description="Helical" evidence="7">
    <location>
        <begin position="151"/>
        <end position="168"/>
    </location>
</feature>
<comment type="similarity">
    <text evidence="2">Belongs to the drug/metabolite transporter (DMT) superfamily. 10 TMS drug/metabolite exporter (DME) (TC 2.A.7.3) family.</text>
</comment>
<dbReference type="Proteomes" id="UP000248012">
    <property type="component" value="Unassembled WGS sequence"/>
</dbReference>
<name>A0A2V4NUX5_9RHOB</name>
<evidence type="ECO:0000256" key="7">
    <source>
        <dbReference type="SAM" id="Phobius"/>
    </source>
</evidence>
<sequence>MTQDKPLLGIGLMLIFCLMAPFGDAVAKMIGERVALGEMLLVRFAVQALALVPIIAVTGRAWRMSGRVLALTFVRTLLHVAAIGFMFTALQYLPLADAVAITFVMPFIMLVLGHRFLGEEVGHRRLIACIFGFLGTLLVVQPSFVEFGWPALLPLGVAVTFSAFVLITRQIAKDTDPMGLQAVSGVMATVMIIPVLLIGASQEIPVFELVQPDTLTWALLIGAGLLGSFAHLMMTWALRYAPAATLAPMQYLEIPFATFFGFIFFGDWPNQMATIGIAMTMTAGLFIVMRERSTAQHQEPEQSQEALMEAEAAQHAAE</sequence>
<dbReference type="InterPro" id="IPR000620">
    <property type="entry name" value="EamA_dom"/>
</dbReference>
<organism evidence="9 10">
    <name type="scientific">Litorivita pollutaquae</name>
    <dbReference type="NCBI Taxonomy" id="2200892"/>
    <lineage>
        <taxon>Bacteria</taxon>
        <taxon>Pseudomonadati</taxon>
        <taxon>Pseudomonadota</taxon>
        <taxon>Alphaproteobacteria</taxon>
        <taxon>Rhodobacterales</taxon>
        <taxon>Paracoccaceae</taxon>
        <taxon>Litorivita</taxon>
    </lineage>
</organism>
<dbReference type="RefSeq" id="WP_110794405.1">
    <property type="nucleotide sequence ID" value="NZ_KZ826481.1"/>
</dbReference>
<evidence type="ECO:0000313" key="9">
    <source>
        <dbReference type="EMBL" id="PYC48826.1"/>
    </source>
</evidence>